<evidence type="ECO:0000256" key="2">
    <source>
        <dbReference type="SAM" id="MobiDB-lite"/>
    </source>
</evidence>
<dbReference type="AlphaFoldDB" id="A0A8J5XJH5"/>
<dbReference type="InterPro" id="IPR040046">
    <property type="entry name" value="FAM228"/>
</dbReference>
<dbReference type="PANTHER" id="PTHR28584">
    <property type="entry name" value="FAMILY WITH SEQUENCE SIMILARITY 228 MEMBER A"/>
    <property type="match status" value="1"/>
</dbReference>
<protein>
    <submittedName>
        <fullName evidence="3">Uncharacterized protein</fullName>
    </submittedName>
</protein>
<comment type="caution">
    <text evidence="3">The sequence shown here is derived from an EMBL/GenBank/DDBJ whole genome shotgun (WGS) entry which is preliminary data.</text>
</comment>
<reference evidence="3" key="1">
    <citation type="submission" date="2021-05" db="EMBL/GenBank/DDBJ databases">
        <title>The genome of the haptophyte Pavlova lutheri (Diacronema luteri, Pavlovales) - a model for lipid biosynthesis in eukaryotic algae.</title>
        <authorList>
            <person name="Hulatt C.J."/>
            <person name="Posewitz M.C."/>
        </authorList>
    </citation>
    <scope>NUCLEOTIDE SEQUENCE</scope>
    <source>
        <strain evidence="3">NIVA-4/92</strain>
    </source>
</reference>
<proteinExistence type="inferred from homology"/>
<gene>
    <name evidence="3" type="ORF">KFE25_007451</name>
</gene>
<dbReference type="OMA" id="IANEGRH"/>
<sequence>MLNGSISVQNEALRQQLVSDALGMSQRASAATLRSTNTLQHTQSDLTAVRYGRRAPIVTNRSPTAPLAHAPRQRRNAEDRERARAELREKYDEEQERIKRGLQMRREQQLRDEEERFVRLYNELMMEEEDFVSLVKEYCVLDDENRRRKQEALCREWHEKVFNKVQRQIGKQLRALSSHEIAERRRKLYDQFLAAANSKESGLFRDIIIENEYDPMLAHAYTIKYNSHVDDDPVKLEINKAARETQELPGEFKEKVQLGRATLKPTMWDKLEATPYGRFNKMMAASKADHGTFKTSLVMDHYAFDRGKDVADSEFPKGKRTFPGWQPGKTLHDLGSFS</sequence>
<dbReference type="PANTHER" id="PTHR28584:SF1">
    <property type="entry name" value="PROTEIN FAM228B"/>
    <property type="match status" value="1"/>
</dbReference>
<evidence type="ECO:0000313" key="3">
    <source>
        <dbReference type="EMBL" id="KAG8468933.1"/>
    </source>
</evidence>
<accession>A0A8J5XJH5</accession>
<dbReference type="Proteomes" id="UP000751190">
    <property type="component" value="Unassembled WGS sequence"/>
</dbReference>
<evidence type="ECO:0000313" key="4">
    <source>
        <dbReference type="Proteomes" id="UP000751190"/>
    </source>
</evidence>
<evidence type="ECO:0000256" key="1">
    <source>
        <dbReference type="ARBA" id="ARBA00007753"/>
    </source>
</evidence>
<comment type="similarity">
    <text evidence="1">Belongs to the FAM228 family.</text>
</comment>
<name>A0A8J5XJH5_DIALT</name>
<organism evidence="3 4">
    <name type="scientific">Diacronema lutheri</name>
    <name type="common">Unicellular marine alga</name>
    <name type="synonym">Monochrysis lutheri</name>
    <dbReference type="NCBI Taxonomy" id="2081491"/>
    <lineage>
        <taxon>Eukaryota</taxon>
        <taxon>Haptista</taxon>
        <taxon>Haptophyta</taxon>
        <taxon>Pavlovophyceae</taxon>
        <taxon>Pavlovales</taxon>
        <taxon>Pavlovaceae</taxon>
        <taxon>Diacronema</taxon>
    </lineage>
</organism>
<feature type="region of interest" description="Disordered" evidence="2">
    <location>
        <begin position="54"/>
        <end position="88"/>
    </location>
</feature>
<feature type="compositionally biased region" description="Basic and acidic residues" evidence="2">
    <location>
        <begin position="75"/>
        <end position="88"/>
    </location>
</feature>
<dbReference type="EMBL" id="JAGTXO010000003">
    <property type="protein sequence ID" value="KAG8468933.1"/>
    <property type="molecule type" value="Genomic_DNA"/>
</dbReference>
<keyword evidence="4" id="KW-1185">Reference proteome</keyword>
<dbReference type="OrthoDB" id="547133at2759"/>